<dbReference type="PATRIC" id="fig|1470200.3.peg.1021"/>
<dbReference type="RefSeq" id="WP_047760084.1">
    <property type="nucleotide sequence ID" value="NZ_CP091510.1"/>
</dbReference>
<evidence type="ECO:0000313" key="1">
    <source>
        <dbReference type="EMBL" id="KLT73587.1"/>
    </source>
</evidence>
<accession>A0A0J0YTY5</accession>
<gene>
    <name evidence="1" type="ORF">PL75_01145</name>
</gene>
<name>A0A0J0YTY5_9NEIS</name>
<reference evidence="1 2" key="1">
    <citation type="submission" date="2014-11" db="EMBL/GenBank/DDBJ databases">
        <title>Genome of a novel goose pathogen.</title>
        <authorList>
            <person name="Hansen C.M."/>
            <person name="Hueffer K."/>
            <person name="Choi S.C."/>
        </authorList>
    </citation>
    <scope>NUCLEOTIDE SEQUENCE [LARGE SCALE GENOMIC DNA]</scope>
    <source>
        <strain evidence="1 2">KH1503</strain>
    </source>
</reference>
<proteinExistence type="predicted"/>
<dbReference type="Proteomes" id="UP000036027">
    <property type="component" value="Unassembled WGS sequence"/>
</dbReference>
<dbReference type="AlphaFoldDB" id="A0A0J0YTY5"/>
<organism evidence="1 2">
    <name type="scientific">Neisseria arctica</name>
    <dbReference type="NCBI Taxonomy" id="1470200"/>
    <lineage>
        <taxon>Bacteria</taxon>
        <taxon>Pseudomonadati</taxon>
        <taxon>Pseudomonadota</taxon>
        <taxon>Betaproteobacteria</taxon>
        <taxon>Neisseriales</taxon>
        <taxon>Neisseriaceae</taxon>
        <taxon>Neisseria</taxon>
    </lineage>
</organism>
<dbReference type="EMBL" id="JTDO01000002">
    <property type="protein sequence ID" value="KLT73587.1"/>
    <property type="molecule type" value="Genomic_DNA"/>
</dbReference>
<dbReference type="STRING" id="1470200.PL75_01145"/>
<evidence type="ECO:0000313" key="2">
    <source>
        <dbReference type="Proteomes" id="UP000036027"/>
    </source>
</evidence>
<sequence>MSKHDSSISKINSTLSIIPLAFLTYCPGEIQNSNYIKEVSNNYGYSYNRHCIMPNSYSPEITNETISIGTTYTNLGYDESNLLKIMNVFLVDLLSKQESLEDEFAKVLFNNIDELYQG</sequence>
<comment type="caution">
    <text evidence="1">The sequence shown here is derived from an EMBL/GenBank/DDBJ whole genome shotgun (WGS) entry which is preliminary data.</text>
</comment>
<protein>
    <submittedName>
        <fullName evidence="1">Uncharacterized protein</fullName>
    </submittedName>
</protein>
<keyword evidence="2" id="KW-1185">Reference proteome</keyword>